<dbReference type="AlphaFoldDB" id="A0A7E4ZY90"/>
<dbReference type="Proteomes" id="UP000492821">
    <property type="component" value="Unassembled WGS sequence"/>
</dbReference>
<feature type="region of interest" description="Disordered" evidence="1">
    <location>
        <begin position="361"/>
        <end position="387"/>
    </location>
</feature>
<protein>
    <submittedName>
        <fullName evidence="4">SER_THR_PHOSPHATASE domain-containing protein</fullName>
    </submittedName>
</protein>
<dbReference type="InterPro" id="IPR050341">
    <property type="entry name" value="PP1_catalytic_subunit"/>
</dbReference>
<feature type="compositionally biased region" description="Polar residues" evidence="1">
    <location>
        <begin position="1"/>
        <end position="28"/>
    </location>
</feature>
<reference evidence="3" key="1">
    <citation type="journal article" date="2013" name="Genetics">
        <title>The draft genome and transcriptome of Panagrellus redivivus are shaped by the harsh demands of a free-living lifestyle.</title>
        <authorList>
            <person name="Srinivasan J."/>
            <person name="Dillman A.R."/>
            <person name="Macchietto M.G."/>
            <person name="Heikkinen L."/>
            <person name="Lakso M."/>
            <person name="Fracchia K.M."/>
            <person name="Antoshechkin I."/>
            <person name="Mortazavi A."/>
            <person name="Wong G."/>
            <person name="Sternberg P.W."/>
        </authorList>
    </citation>
    <scope>NUCLEOTIDE SEQUENCE [LARGE SCALE GENOMIC DNA]</scope>
    <source>
        <strain evidence="3">MT8872</strain>
    </source>
</reference>
<dbReference type="InterPro" id="IPR006186">
    <property type="entry name" value="Ser/Thr-sp_prot-phosphatase"/>
</dbReference>
<keyword evidence="3" id="KW-1185">Reference proteome</keyword>
<feature type="compositionally biased region" description="Low complexity" evidence="1">
    <location>
        <begin position="29"/>
        <end position="46"/>
    </location>
</feature>
<dbReference type="Gene3D" id="3.60.21.10">
    <property type="match status" value="1"/>
</dbReference>
<dbReference type="GO" id="GO:0005634">
    <property type="term" value="C:nucleus"/>
    <property type="evidence" value="ECO:0007669"/>
    <property type="project" value="TreeGrafter"/>
</dbReference>
<evidence type="ECO:0000256" key="1">
    <source>
        <dbReference type="SAM" id="MobiDB-lite"/>
    </source>
</evidence>
<feature type="compositionally biased region" description="Basic and acidic residues" evidence="1">
    <location>
        <begin position="364"/>
        <end position="377"/>
    </location>
</feature>
<evidence type="ECO:0000259" key="2">
    <source>
        <dbReference type="SMART" id="SM00156"/>
    </source>
</evidence>
<dbReference type="SUPFAM" id="SSF56300">
    <property type="entry name" value="Metallo-dependent phosphatases"/>
    <property type="match status" value="1"/>
</dbReference>
<evidence type="ECO:0000313" key="3">
    <source>
        <dbReference type="Proteomes" id="UP000492821"/>
    </source>
</evidence>
<evidence type="ECO:0000313" key="4">
    <source>
        <dbReference type="WBParaSite" id="Pan_g2660.t1"/>
    </source>
</evidence>
<dbReference type="SMART" id="SM00156">
    <property type="entry name" value="PP2Ac"/>
    <property type="match status" value="1"/>
</dbReference>
<sequence length="387" mass="42298">MATGPSTHSEASVSHSKKATVSTNSNDMSTSAQVSTSTAALPTPAAPQDDKFFATLGMSGDRPDPEPLIQNIWNYIYNFIDQPPPQYTAKPMLQVLREGHRILRSEPPVIDITGTVCIIGGVHGHGDSLVTLLSHCGMPPATTYVFLGCFSGQGFAPHESLFMLIAMKVRFPKHVFLLKGCFEDAEVLKGQDFIAGLHRRGLMEDALVWAYLDQLLVALPLAAVLNDNYLLVAGGIGPELVKQGIKELRKVERPPRLASHVLMTIECQWGCLKPPASGPHSAEEENFNDGSPTFTCEMVSQFCKDNKLRMVIRSRQIVNEGILNFPDQLLTVWSPVSFLDSFRNGSVALKLNGDTGKASITRYKTHDEDPKSLDDTKPPAGRNAMVL</sequence>
<dbReference type="PRINTS" id="PR00114">
    <property type="entry name" value="STPHPHTASE"/>
</dbReference>
<dbReference type="PANTHER" id="PTHR11668">
    <property type="entry name" value="SERINE/THREONINE PROTEIN PHOSPHATASE"/>
    <property type="match status" value="1"/>
</dbReference>
<feature type="region of interest" description="Disordered" evidence="1">
    <location>
        <begin position="1"/>
        <end position="46"/>
    </location>
</feature>
<feature type="domain" description="Serine/threonine specific protein phosphatases" evidence="2">
    <location>
        <begin position="87"/>
        <end position="367"/>
    </location>
</feature>
<organism evidence="3 4">
    <name type="scientific">Panagrellus redivivus</name>
    <name type="common">Microworm</name>
    <dbReference type="NCBI Taxonomy" id="6233"/>
    <lineage>
        <taxon>Eukaryota</taxon>
        <taxon>Metazoa</taxon>
        <taxon>Ecdysozoa</taxon>
        <taxon>Nematoda</taxon>
        <taxon>Chromadorea</taxon>
        <taxon>Rhabditida</taxon>
        <taxon>Tylenchina</taxon>
        <taxon>Panagrolaimomorpha</taxon>
        <taxon>Panagrolaimoidea</taxon>
        <taxon>Panagrolaimidae</taxon>
        <taxon>Panagrellus</taxon>
    </lineage>
</organism>
<reference evidence="4" key="2">
    <citation type="submission" date="2020-10" db="UniProtKB">
        <authorList>
            <consortium name="WormBaseParasite"/>
        </authorList>
    </citation>
    <scope>IDENTIFICATION</scope>
</reference>
<dbReference type="GO" id="GO:0005737">
    <property type="term" value="C:cytoplasm"/>
    <property type="evidence" value="ECO:0007669"/>
    <property type="project" value="TreeGrafter"/>
</dbReference>
<dbReference type="PANTHER" id="PTHR11668:SF4">
    <property type="entry name" value="SERINE_THREONINE SPECIFIC PROTEIN PHOSPHATASES DOMAIN-CONTAINING PROTEIN"/>
    <property type="match status" value="1"/>
</dbReference>
<dbReference type="InterPro" id="IPR029052">
    <property type="entry name" value="Metallo-depent_PP-like"/>
</dbReference>
<dbReference type="WBParaSite" id="Pan_g2660.t1">
    <property type="protein sequence ID" value="Pan_g2660.t1"/>
    <property type="gene ID" value="Pan_g2660"/>
</dbReference>
<name>A0A7E4ZY90_PANRE</name>
<dbReference type="GO" id="GO:0004722">
    <property type="term" value="F:protein serine/threonine phosphatase activity"/>
    <property type="evidence" value="ECO:0007669"/>
    <property type="project" value="TreeGrafter"/>
</dbReference>
<proteinExistence type="predicted"/>
<accession>A0A7E4ZY90</accession>